<dbReference type="PRINTS" id="PR00385">
    <property type="entry name" value="P450"/>
</dbReference>
<evidence type="ECO:0000256" key="10">
    <source>
        <dbReference type="ARBA" id="ARBA00023002"/>
    </source>
</evidence>
<dbReference type="InterPro" id="IPR036396">
    <property type="entry name" value="Cyt_P450_sf"/>
</dbReference>
<evidence type="ECO:0000256" key="7">
    <source>
        <dbReference type="ARBA" id="ARBA00022723"/>
    </source>
</evidence>
<evidence type="ECO:0008006" key="17">
    <source>
        <dbReference type="Google" id="ProtNLM"/>
    </source>
</evidence>
<dbReference type="GO" id="GO:0020037">
    <property type="term" value="F:heme binding"/>
    <property type="evidence" value="ECO:0007669"/>
    <property type="project" value="InterPro"/>
</dbReference>
<dbReference type="InterPro" id="IPR001128">
    <property type="entry name" value="Cyt_P450"/>
</dbReference>
<sequence length="928" mass="105651">FYIVRLLFTEAVSIIEHLSRESFTTRGIQKIWGGPLLVIGLTNPADIEYVSKNCLEKDLFLMKSVRGITGDGGIFAPVSIWSRKRKVIIPAFSPKILNSFMDIFSRRCADLVDKLKDLSGTGTFDISPIINNFTLASIAETSLGIRNLGGMNDVVVSDFLESVEKVFKLASNRIFSVWLWPDWIYKLSWQYRHFTKHNDKIINLTNNIIRKKRNELKHVDLDAYENQTVFGQDDKVDSFLDHLILLSQRQNGFTDTELREEITTFILAATDTTAIAICNTLLLLGKYPKIQEKVHEELVRVFENANEKLFKDILNDLKYLDMVLKESLRLYPPVPMITRKVTEEIKLPSSGYTIPVQTGLVISIWGAHRDPNYWGPDADCFKPERFEAGSKTGLFIPFSTGPRNCIVVAEEEDGPIPKIECKFSLMLKAKHALVMYLLLVSVVLLLWYLLFRNKRRRLYQLAELIPGIKDTFPFLGLLKNSYNAVDKAVSVIENISRETFKTGGIQKIWGGPLFFIALTNPADIEYVSKNCLEKDLLVMKSVRGPTGDGGIFAPVIPAFGPKILNSFMDIFSRRSAELVDKLQELSGTGTFDIWPIINNFTLASIAETSLSIRDLEGMNDIAVSDFLKSVEEVFKVASNRTVSVWLWPDWIYKLSWQYRHFTKHNDKIINLTKNIIRKKRNDLKHVDINAYENQSVFGQVNKVDSFLDHLILLSQRQNGFTDTELREEITTFILAATDTTAIAICNTLFLLGKYPKIQEKVHEELVGVFENHNEKLYKDVLSELKYLDMVLKESLRLYPPVPMITRKATEEIKLPSSGYTIPAQTGIIILIWGAHRDPNYWGPDADCFKPERFVAGGKTGLFIPFSTGPRNCIGYQYAMLTAKSAIASILRQFKVVTEEEDGPIPKIECQYSIMLKSKHGYPVRLVRR</sequence>
<evidence type="ECO:0000256" key="14">
    <source>
        <dbReference type="SAM" id="Phobius"/>
    </source>
</evidence>
<keyword evidence="7" id="KW-0479">Metal-binding</keyword>
<dbReference type="Gene3D" id="1.10.630.10">
    <property type="entry name" value="Cytochrome P450"/>
    <property type="match status" value="2"/>
</dbReference>
<reference evidence="15 16" key="1">
    <citation type="submission" date="2017-07" db="EMBL/GenBank/DDBJ databases">
        <authorList>
            <person name="Talla V."/>
            <person name="Backstrom N."/>
        </authorList>
    </citation>
    <scope>NUCLEOTIDE SEQUENCE [LARGE SCALE GENOMIC DNA]</scope>
</reference>
<dbReference type="SUPFAM" id="SSF48264">
    <property type="entry name" value="Cytochrome P450"/>
    <property type="match status" value="2"/>
</dbReference>
<name>A0A5E4Q5K8_9NEOP</name>
<evidence type="ECO:0000256" key="9">
    <source>
        <dbReference type="ARBA" id="ARBA00022848"/>
    </source>
</evidence>
<evidence type="ECO:0000256" key="12">
    <source>
        <dbReference type="ARBA" id="ARBA00023033"/>
    </source>
</evidence>
<evidence type="ECO:0000313" key="16">
    <source>
        <dbReference type="Proteomes" id="UP000324832"/>
    </source>
</evidence>
<evidence type="ECO:0000313" key="15">
    <source>
        <dbReference type="EMBL" id="VVC93545.1"/>
    </source>
</evidence>
<evidence type="ECO:0000256" key="13">
    <source>
        <dbReference type="ARBA" id="ARBA00023136"/>
    </source>
</evidence>
<comment type="similarity">
    <text evidence="5">Belongs to the cytochrome P450 family.</text>
</comment>
<feature type="non-terminal residue" evidence="15">
    <location>
        <position position="1"/>
    </location>
</feature>
<protein>
    <recommendedName>
        <fullName evidence="17">Cytochrome P450</fullName>
    </recommendedName>
</protein>
<keyword evidence="9" id="KW-0492">Microsome</keyword>
<organism evidence="15 16">
    <name type="scientific">Leptidea sinapis</name>
    <dbReference type="NCBI Taxonomy" id="189913"/>
    <lineage>
        <taxon>Eukaryota</taxon>
        <taxon>Metazoa</taxon>
        <taxon>Ecdysozoa</taxon>
        <taxon>Arthropoda</taxon>
        <taxon>Hexapoda</taxon>
        <taxon>Insecta</taxon>
        <taxon>Pterygota</taxon>
        <taxon>Neoptera</taxon>
        <taxon>Endopterygota</taxon>
        <taxon>Lepidoptera</taxon>
        <taxon>Glossata</taxon>
        <taxon>Ditrysia</taxon>
        <taxon>Papilionoidea</taxon>
        <taxon>Pieridae</taxon>
        <taxon>Dismorphiinae</taxon>
        <taxon>Leptidea</taxon>
    </lineage>
</organism>
<dbReference type="PROSITE" id="PS00086">
    <property type="entry name" value="CYTOCHROME_P450"/>
    <property type="match status" value="1"/>
</dbReference>
<keyword evidence="12" id="KW-0503">Monooxygenase</keyword>
<keyword evidence="14" id="KW-1133">Transmembrane helix</keyword>
<dbReference type="EMBL" id="FZQP02001670">
    <property type="protein sequence ID" value="VVC93545.1"/>
    <property type="molecule type" value="Genomic_DNA"/>
</dbReference>
<dbReference type="InterPro" id="IPR050196">
    <property type="entry name" value="Cytochrome_P450_Monoox"/>
</dbReference>
<accession>A0A5E4Q5K8</accession>
<evidence type="ECO:0000256" key="3">
    <source>
        <dbReference type="ARBA" id="ARBA00004174"/>
    </source>
</evidence>
<comment type="function">
    <text evidence="2">May be involved in the metabolism of insect hormones and in the breakdown of synthetic insecticides.</text>
</comment>
<dbReference type="PANTHER" id="PTHR24291">
    <property type="entry name" value="CYTOCHROME P450 FAMILY 4"/>
    <property type="match status" value="1"/>
</dbReference>
<keyword evidence="6" id="KW-0349">Heme</keyword>
<dbReference type="Proteomes" id="UP000324832">
    <property type="component" value="Unassembled WGS sequence"/>
</dbReference>
<dbReference type="GO" id="GO:0005506">
    <property type="term" value="F:iron ion binding"/>
    <property type="evidence" value="ECO:0007669"/>
    <property type="project" value="InterPro"/>
</dbReference>
<dbReference type="Pfam" id="PF00067">
    <property type="entry name" value="p450"/>
    <property type="match status" value="2"/>
</dbReference>
<dbReference type="GO" id="GO:0005789">
    <property type="term" value="C:endoplasmic reticulum membrane"/>
    <property type="evidence" value="ECO:0007669"/>
    <property type="project" value="UniProtKB-SubCell"/>
</dbReference>
<evidence type="ECO:0000256" key="5">
    <source>
        <dbReference type="ARBA" id="ARBA00010617"/>
    </source>
</evidence>
<feature type="transmembrane region" description="Helical" evidence="14">
    <location>
        <begin position="433"/>
        <end position="451"/>
    </location>
</feature>
<dbReference type="AlphaFoldDB" id="A0A5E4Q5K8"/>
<dbReference type="InterPro" id="IPR017972">
    <property type="entry name" value="Cyt_P450_CS"/>
</dbReference>
<keyword evidence="14" id="KW-0812">Transmembrane</keyword>
<keyword evidence="13 14" id="KW-0472">Membrane</keyword>
<evidence type="ECO:0000256" key="1">
    <source>
        <dbReference type="ARBA" id="ARBA00001971"/>
    </source>
</evidence>
<comment type="cofactor">
    <cofactor evidence="1">
        <name>heme</name>
        <dbReference type="ChEBI" id="CHEBI:30413"/>
    </cofactor>
</comment>
<dbReference type="GO" id="GO:0016705">
    <property type="term" value="F:oxidoreductase activity, acting on paired donors, with incorporation or reduction of molecular oxygen"/>
    <property type="evidence" value="ECO:0007669"/>
    <property type="project" value="InterPro"/>
</dbReference>
<dbReference type="InterPro" id="IPR002401">
    <property type="entry name" value="Cyt_P450_E_grp-I"/>
</dbReference>
<evidence type="ECO:0000256" key="6">
    <source>
        <dbReference type="ARBA" id="ARBA00022617"/>
    </source>
</evidence>
<comment type="subcellular location">
    <subcellularLocation>
        <location evidence="4">Endoplasmic reticulum membrane</location>
        <topology evidence="4">Peripheral membrane protein</topology>
    </subcellularLocation>
    <subcellularLocation>
        <location evidence="3">Microsome membrane</location>
        <topology evidence="3">Peripheral membrane protein</topology>
    </subcellularLocation>
</comment>
<dbReference type="PRINTS" id="PR00463">
    <property type="entry name" value="EP450I"/>
</dbReference>
<dbReference type="GO" id="GO:0004497">
    <property type="term" value="F:monooxygenase activity"/>
    <property type="evidence" value="ECO:0007669"/>
    <property type="project" value="UniProtKB-KW"/>
</dbReference>
<evidence type="ECO:0000256" key="2">
    <source>
        <dbReference type="ARBA" id="ARBA00003690"/>
    </source>
</evidence>
<proteinExistence type="inferred from homology"/>
<evidence type="ECO:0000256" key="11">
    <source>
        <dbReference type="ARBA" id="ARBA00023004"/>
    </source>
</evidence>
<keyword evidence="11" id="KW-0408">Iron</keyword>
<keyword evidence="10" id="KW-0560">Oxidoreductase</keyword>
<keyword evidence="8" id="KW-0256">Endoplasmic reticulum</keyword>
<evidence type="ECO:0000256" key="8">
    <source>
        <dbReference type="ARBA" id="ARBA00022824"/>
    </source>
</evidence>
<keyword evidence="16" id="KW-1185">Reference proteome</keyword>
<gene>
    <name evidence="15" type="ORF">LSINAPIS_LOCUS5713</name>
</gene>
<dbReference type="PANTHER" id="PTHR24291:SF189">
    <property type="entry name" value="CYTOCHROME P450 4C3-RELATED"/>
    <property type="match status" value="1"/>
</dbReference>
<evidence type="ECO:0000256" key="4">
    <source>
        <dbReference type="ARBA" id="ARBA00004406"/>
    </source>
</evidence>